<dbReference type="EMBL" id="JACMRX010000001">
    <property type="protein sequence ID" value="KAF7997251.1"/>
    <property type="molecule type" value="Genomic_DNA"/>
</dbReference>
<dbReference type="Proteomes" id="UP000639338">
    <property type="component" value="Unassembled WGS sequence"/>
</dbReference>
<name>A0A834Y3B3_APHGI</name>
<dbReference type="GO" id="GO:0005524">
    <property type="term" value="F:ATP binding"/>
    <property type="evidence" value="ECO:0007669"/>
    <property type="project" value="InterPro"/>
</dbReference>
<keyword evidence="2" id="KW-0547">Nucleotide-binding</keyword>
<gene>
    <name evidence="4" type="ORF">HCN44_005528</name>
</gene>
<dbReference type="InterPro" id="IPR027417">
    <property type="entry name" value="P-loop_NTPase"/>
</dbReference>
<accession>A0A834Y3B3</accession>
<dbReference type="GO" id="GO:0019205">
    <property type="term" value="F:nucleobase-containing compound kinase activity"/>
    <property type="evidence" value="ECO:0007669"/>
    <property type="project" value="InterPro"/>
</dbReference>
<dbReference type="InterPro" id="IPR000850">
    <property type="entry name" value="Adenylat/UMP-CMP_kin"/>
</dbReference>
<evidence type="ECO:0000256" key="1">
    <source>
        <dbReference type="ARBA" id="ARBA00022679"/>
    </source>
</evidence>
<evidence type="ECO:0000313" key="4">
    <source>
        <dbReference type="EMBL" id="KAF7997251.1"/>
    </source>
</evidence>
<dbReference type="SUPFAM" id="SSF52540">
    <property type="entry name" value="P-loop containing nucleoside triphosphate hydrolases"/>
    <property type="match status" value="1"/>
</dbReference>
<sequence>MLGSVDATKKPLRIPPRFIPYMEKHGIYELFYEIAEQLIIKKPDDHLLYIKQCLKHASRSRDSPRIIIFSPPNFDKHLLAEYLEKKLNIKCIREDTSETPDSTDKIFENIKIKLKALYTQESGWLFIDFPRTALEARIFQRAGILPTHVVEIICTDEPSESNYSSLDNSTSSKTNSSIFINNTHEESSYEMEIHGLRDAYANKLITVKTTGKTLEEIGNEIIILSKIRKKISPFINYRILLIAPRGSGHRYIAKYLSNKYKLEYIDFDYLLEQNNIQNSTLGDKLRSLKCHWSNRPEPAVRIKVIENKLLSHECLKKGWILVGYPINVKDFQMLDLLPTVPNRVIILSIDEAICRKRVLSKLLGNDDQKYLNFDIEKVHLNEHYLKAKRDLKEYFENIKMLMDYVGKSAAIVDAGIDDLIKVKDMVDSCLARAPPFSQQRIRKSKCKIKPEDVEYEPDDPLDLTEIVKQIQISESLISLI</sequence>
<dbReference type="GO" id="GO:0006139">
    <property type="term" value="P:nucleobase-containing compound metabolic process"/>
    <property type="evidence" value="ECO:0007669"/>
    <property type="project" value="InterPro"/>
</dbReference>
<evidence type="ECO:0000256" key="2">
    <source>
        <dbReference type="ARBA" id="ARBA00022741"/>
    </source>
</evidence>
<organism evidence="4 5">
    <name type="scientific">Aphidius gifuensis</name>
    <name type="common">Parasitoid wasp</name>
    <dbReference type="NCBI Taxonomy" id="684658"/>
    <lineage>
        <taxon>Eukaryota</taxon>
        <taxon>Metazoa</taxon>
        <taxon>Ecdysozoa</taxon>
        <taxon>Arthropoda</taxon>
        <taxon>Hexapoda</taxon>
        <taxon>Insecta</taxon>
        <taxon>Pterygota</taxon>
        <taxon>Neoptera</taxon>
        <taxon>Endopterygota</taxon>
        <taxon>Hymenoptera</taxon>
        <taxon>Apocrita</taxon>
        <taxon>Ichneumonoidea</taxon>
        <taxon>Braconidae</taxon>
        <taxon>Aphidiinae</taxon>
        <taxon>Aphidius</taxon>
    </lineage>
</organism>
<evidence type="ECO:0008006" key="6">
    <source>
        <dbReference type="Google" id="ProtNLM"/>
    </source>
</evidence>
<keyword evidence="1" id="KW-0808">Transferase</keyword>
<dbReference type="PANTHER" id="PTHR23359">
    <property type="entry name" value="NUCLEOTIDE KINASE"/>
    <property type="match status" value="1"/>
</dbReference>
<proteinExistence type="predicted"/>
<evidence type="ECO:0000313" key="5">
    <source>
        <dbReference type="Proteomes" id="UP000639338"/>
    </source>
</evidence>
<dbReference type="Pfam" id="PF00406">
    <property type="entry name" value="ADK"/>
    <property type="match status" value="1"/>
</dbReference>
<dbReference type="AlphaFoldDB" id="A0A834Y3B3"/>
<dbReference type="OrthoDB" id="522106at2759"/>
<keyword evidence="5" id="KW-1185">Reference proteome</keyword>
<protein>
    <recommendedName>
        <fullName evidence="6">Adenylate kinase</fullName>
    </recommendedName>
</protein>
<dbReference type="CDD" id="cd22979">
    <property type="entry name" value="DD_AK8"/>
    <property type="match status" value="1"/>
</dbReference>
<evidence type="ECO:0000256" key="3">
    <source>
        <dbReference type="ARBA" id="ARBA00022777"/>
    </source>
</evidence>
<dbReference type="Gene3D" id="3.40.50.300">
    <property type="entry name" value="P-loop containing nucleotide triphosphate hydrolases"/>
    <property type="match status" value="2"/>
</dbReference>
<reference evidence="4 5" key="1">
    <citation type="submission" date="2020-08" db="EMBL/GenBank/DDBJ databases">
        <title>Aphidius gifuensis genome sequencing and assembly.</title>
        <authorList>
            <person name="Du Z."/>
        </authorList>
    </citation>
    <scope>NUCLEOTIDE SEQUENCE [LARGE SCALE GENOMIC DNA]</scope>
    <source>
        <strain evidence="4">YNYX2018</strain>
        <tissue evidence="4">Adults</tissue>
    </source>
</reference>
<comment type="caution">
    <text evidence="4">The sequence shown here is derived from an EMBL/GenBank/DDBJ whole genome shotgun (WGS) entry which is preliminary data.</text>
</comment>
<keyword evidence="3" id="KW-0418">Kinase</keyword>